<dbReference type="InterPro" id="IPR023393">
    <property type="entry name" value="START-like_dom_sf"/>
</dbReference>
<dbReference type="SUPFAM" id="SSF55961">
    <property type="entry name" value="Bet v1-like"/>
    <property type="match status" value="1"/>
</dbReference>
<dbReference type="PANTHER" id="PTHR39332">
    <property type="entry name" value="BLL4707 PROTEIN"/>
    <property type="match status" value="1"/>
</dbReference>
<dbReference type="EMBL" id="MAAO01000007">
    <property type="protein sequence ID" value="OUR95673.1"/>
    <property type="molecule type" value="Genomic_DNA"/>
</dbReference>
<protein>
    <recommendedName>
        <fullName evidence="3">Polyketide cyclase</fullName>
    </recommendedName>
</protein>
<dbReference type="PANTHER" id="PTHR39332:SF7">
    <property type="entry name" value="SRPBCC FAMILY PROTEIN"/>
    <property type="match status" value="1"/>
</dbReference>
<dbReference type="Proteomes" id="UP000196531">
    <property type="component" value="Unassembled WGS sequence"/>
</dbReference>
<sequence>MHEVEVIRLLNHQDEEVWKMWDDFDAIHKFHPDLTSSPIVGKVKKGQGTQRVCHLKDGNKIKEEIYEYDVAKKQMKFTLEADFMPFKSAFAEVNVLKKSATTSEVTFKISFDPKFGPLGFILGKIAIRPKLKAVMESIVSGLDSHLTAIKGNTA</sequence>
<evidence type="ECO:0000313" key="1">
    <source>
        <dbReference type="EMBL" id="OUR95673.1"/>
    </source>
</evidence>
<dbReference type="CDD" id="cd07821">
    <property type="entry name" value="PYR_PYL_RCAR_like"/>
    <property type="match status" value="1"/>
</dbReference>
<name>A0A1Y5FA89_9BACT</name>
<dbReference type="InterPro" id="IPR019587">
    <property type="entry name" value="Polyketide_cyclase/dehydratase"/>
</dbReference>
<dbReference type="Gene3D" id="3.30.530.20">
    <property type="match status" value="1"/>
</dbReference>
<accession>A0A1Y5FA89</accession>
<dbReference type="AlphaFoldDB" id="A0A1Y5FA89"/>
<dbReference type="Pfam" id="PF10604">
    <property type="entry name" value="Polyketide_cyc2"/>
    <property type="match status" value="1"/>
</dbReference>
<reference evidence="2" key="1">
    <citation type="journal article" date="2017" name="Proc. Natl. Acad. Sci. U.S.A.">
        <title>Simulation of Deepwater Horizon oil plume reveals substrate specialization within a complex community of hydrocarbon-degraders.</title>
        <authorList>
            <person name="Hu P."/>
            <person name="Dubinsky E.A."/>
            <person name="Probst A.J."/>
            <person name="Wang J."/>
            <person name="Sieber C.M.K."/>
            <person name="Tom L.M."/>
            <person name="Gardinali P."/>
            <person name="Banfield J.F."/>
            <person name="Atlas R.M."/>
            <person name="Andersen G.L."/>
        </authorList>
    </citation>
    <scope>NUCLEOTIDE SEQUENCE [LARGE SCALE GENOMIC DNA]</scope>
</reference>
<evidence type="ECO:0000313" key="2">
    <source>
        <dbReference type="Proteomes" id="UP000196531"/>
    </source>
</evidence>
<comment type="caution">
    <text evidence="1">The sequence shown here is derived from an EMBL/GenBank/DDBJ whole genome shotgun (WGS) entry which is preliminary data.</text>
</comment>
<evidence type="ECO:0008006" key="3">
    <source>
        <dbReference type="Google" id="ProtNLM"/>
    </source>
</evidence>
<gene>
    <name evidence="1" type="ORF">A9Q84_14320</name>
</gene>
<proteinExistence type="predicted"/>
<organism evidence="1 2">
    <name type="scientific">Halobacteriovorax marinus</name>
    <dbReference type="NCBI Taxonomy" id="97084"/>
    <lineage>
        <taxon>Bacteria</taxon>
        <taxon>Pseudomonadati</taxon>
        <taxon>Bdellovibrionota</taxon>
        <taxon>Bacteriovoracia</taxon>
        <taxon>Bacteriovoracales</taxon>
        <taxon>Halobacteriovoraceae</taxon>
        <taxon>Halobacteriovorax</taxon>
    </lineage>
</organism>